<dbReference type="EMBL" id="EU969947">
    <property type="protein sequence ID" value="ACG42065.1"/>
    <property type="molecule type" value="mRNA"/>
</dbReference>
<accession>B6TY82</accession>
<feature type="region of interest" description="Disordered" evidence="1">
    <location>
        <begin position="1"/>
        <end position="28"/>
    </location>
</feature>
<reference evidence="2" key="1">
    <citation type="journal article" date="2009" name="Plant Mol. Biol.">
        <title>Insights into corn genes derived from large-scale cDNA sequencing.</title>
        <authorList>
            <person name="Alexandrov N.N."/>
            <person name="Brover V.V."/>
            <person name="Freidin S."/>
            <person name="Troukhan M.E."/>
            <person name="Tatarinova T.V."/>
            <person name="Zhang H."/>
            <person name="Swaller T.J."/>
            <person name="Lu Y.P."/>
            <person name="Bouck J."/>
            <person name="Flavell R.B."/>
            <person name="Feldmann K.A."/>
        </authorList>
    </citation>
    <scope>NUCLEOTIDE SEQUENCE</scope>
</reference>
<feature type="compositionally biased region" description="Low complexity" evidence="1">
    <location>
        <begin position="15"/>
        <end position="26"/>
    </location>
</feature>
<proteinExistence type="evidence at transcript level"/>
<evidence type="ECO:0000256" key="1">
    <source>
        <dbReference type="SAM" id="MobiDB-lite"/>
    </source>
</evidence>
<sequence>MASTRAICSRHTLESGKQGSNTSSSSPCAIIHRIQPTRVGACYSRQGNNDVGRYTGLSEEVVTRAAFG</sequence>
<dbReference type="AlphaFoldDB" id="B6TY82"/>
<evidence type="ECO:0000313" key="2">
    <source>
        <dbReference type="EMBL" id="ACG42065.1"/>
    </source>
</evidence>
<organism evidence="2">
    <name type="scientific">Zea mays</name>
    <name type="common">Maize</name>
    <dbReference type="NCBI Taxonomy" id="4577"/>
    <lineage>
        <taxon>Eukaryota</taxon>
        <taxon>Viridiplantae</taxon>
        <taxon>Streptophyta</taxon>
        <taxon>Embryophyta</taxon>
        <taxon>Tracheophyta</taxon>
        <taxon>Spermatophyta</taxon>
        <taxon>Magnoliopsida</taxon>
        <taxon>Liliopsida</taxon>
        <taxon>Poales</taxon>
        <taxon>Poaceae</taxon>
        <taxon>PACMAD clade</taxon>
        <taxon>Panicoideae</taxon>
        <taxon>Andropogonodae</taxon>
        <taxon>Andropogoneae</taxon>
        <taxon>Tripsacinae</taxon>
        <taxon>Zea</taxon>
    </lineage>
</organism>
<name>B6TY82_MAIZE</name>
<protein>
    <submittedName>
        <fullName evidence="2">Uncharacterized protein</fullName>
    </submittedName>
</protein>